<gene>
    <name evidence="3" type="ORF">PGLA2088_LOCUS6246</name>
</gene>
<protein>
    <recommendedName>
        <fullName evidence="2">Fe2OG dioxygenase domain-containing protein</fullName>
    </recommendedName>
</protein>
<dbReference type="Pfam" id="PF13532">
    <property type="entry name" value="2OG-FeII_Oxy_2"/>
    <property type="match status" value="1"/>
</dbReference>
<evidence type="ECO:0000256" key="1">
    <source>
        <dbReference type="SAM" id="MobiDB-lite"/>
    </source>
</evidence>
<accession>A0A813IB55</accession>
<dbReference type="Gene3D" id="2.60.120.590">
    <property type="entry name" value="Alpha-ketoglutarate-dependent dioxygenase AlkB-like"/>
    <property type="match status" value="1"/>
</dbReference>
<reference evidence="3" key="1">
    <citation type="submission" date="2021-02" db="EMBL/GenBank/DDBJ databases">
        <authorList>
            <person name="Dougan E. K."/>
            <person name="Rhodes N."/>
            <person name="Thang M."/>
            <person name="Chan C."/>
        </authorList>
    </citation>
    <scope>NUCLEOTIDE SEQUENCE</scope>
</reference>
<dbReference type="GO" id="GO:0032451">
    <property type="term" value="F:demethylase activity"/>
    <property type="evidence" value="ECO:0007669"/>
    <property type="project" value="TreeGrafter"/>
</dbReference>
<dbReference type="PROSITE" id="PS51471">
    <property type="entry name" value="FE2OG_OXY"/>
    <property type="match status" value="1"/>
</dbReference>
<evidence type="ECO:0000313" key="3">
    <source>
        <dbReference type="EMBL" id="CAE8648077.1"/>
    </source>
</evidence>
<dbReference type="InterPro" id="IPR027450">
    <property type="entry name" value="AlkB-like"/>
</dbReference>
<feature type="domain" description="Fe2OG dioxygenase" evidence="2">
    <location>
        <begin position="200"/>
        <end position="317"/>
    </location>
</feature>
<name>A0A813IB55_POLGL</name>
<comment type="caution">
    <text evidence="3">The sequence shown here is derived from an EMBL/GenBank/DDBJ whole genome shotgun (WGS) entry which is preliminary data.</text>
</comment>
<dbReference type="Proteomes" id="UP000626109">
    <property type="component" value="Unassembled WGS sequence"/>
</dbReference>
<dbReference type="EMBL" id="CAJNNW010006176">
    <property type="protein sequence ID" value="CAE8648077.1"/>
    <property type="molecule type" value="Genomic_DNA"/>
</dbReference>
<dbReference type="SUPFAM" id="SSF51197">
    <property type="entry name" value="Clavaminate synthase-like"/>
    <property type="match status" value="1"/>
</dbReference>
<dbReference type="AlphaFoldDB" id="A0A813IB55"/>
<dbReference type="GO" id="GO:0016491">
    <property type="term" value="F:oxidoreductase activity"/>
    <property type="evidence" value="ECO:0007669"/>
    <property type="project" value="TreeGrafter"/>
</dbReference>
<dbReference type="InterPro" id="IPR032857">
    <property type="entry name" value="ALKBH4"/>
</dbReference>
<sequence length="357" mass="38177">MAREPGEPLSSADFRPPKKGRGPTRHLYLANCGRGRGDSEEAVLEALRAATISPGSEVQALYLGDAGVSYASFADAETAKRAKGGLEAALTSWVIRYAEHDSEGTSGVLLPASVASTAHVEVPGLQVLPYFVSDEEAKALLAAVDANAWDTTIKRRVQHYGHAFDYARLTIAEGGDVPELPSFCGGVVRRIAESGLMPEQVNQLTINEYEPGVGIALHVDTHSAFEDGIAAVTLGSGLVMEFRRPQLIGAACSSAGSPPAEASQKNVWLPPNSLLVMSGEARYAWQHGIAWRKTDCLEEGEVLPRSRRVSLTFRRARGRPCDCRWPSMCDGQNPETLVLPSRLGPNSATESSAPEGN</sequence>
<proteinExistence type="predicted"/>
<organism evidence="3 4">
    <name type="scientific">Polarella glacialis</name>
    <name type="common">Dinoflagellate</name>
    <dbReference type="NCBI Taxonomy" id="89957"/>
    <lineage>
        <taxon>Eukaryota</taxon>
        <taxon>Sar</taxon>
        <taxon>Alveolata</taxon>
        <taxon>Dinophyceae</taxon>
        <taxon>Suessiales</taxon>
        <taxon>Suessiaceae</taxon>
        <taxon>Polarella</taxon>
    </lineage>
</organism>
<dbReference type="InterPro" id="IPR037151">
    <property type="entry name" value="AlkB-like_sf"/>
</dbReference>
<dbReference type="GO" id="GO:0070988">
    <property type="term" value="P:demethylation"/>
    <property type="evidence" value="ECO:0007669"/>
    <property type="project" value="InterPro"/>
</dbReference>
<evidence type="ECO:0000313" key="4">
    <source>
        <dbReference type="Proteomes" id="UP000626109"/>
    </source>
</evidence>
<dbReference type="PANTHER" id="PTHR12463">
    <property type="entry name" value="OXYGENASE-RELATED"/>
    <property type="match status" value="1"/>
</dbReference>
<feature type="region of interest" description="Disordered" evidence="1">
    <location>
        <begin position="1"/>
        <end position="25"/>
    </location>
</feature>
<dbReference type="InterPro" id="IPR005123">
    <property type="entry name" value="Oxoglu/Fe-dep_dioxygenase_dom"/>
</dbReference>
<dbReference type="PANTHER" id="PTHR12463:SF1">
    <property type="entry name" value="2-OXOGLUTARATE AND FE-DEPENDENT OXYGENASE FAMILY PROTEIN"/>
    <property type="match status" value="1"/>
</dbReference>
<evidence type="ECO:0000259" key="2">
    <source>
        <dbReference type="PROSITE" id="PS51471"/>
    </source>
</evidence>